<evidence type="ECO:0000313" key="4">
    <source>
        <dbReference type="Proteomes" id="UP000322927"/>
    </source>
</evidence>
<dbReference type="RefSeq" id="WP_150215181.1">
    <property type="nucleotide sequence ID" value="NZ_CP029192.1"/>
</dbReference>
<keyword evidence="2" id="KW-0472">Membrane</keyword>
<dbReference type="EMBL" id="CP029192">
    <property type="protein sequence ID" value="QES33036.1"/>
    <property type="molecule type" value="Genomic_DNA"/>
</dbReference>
<dbReference type="AlphaFoldDB" id="A0A5P2BRD6"/>
<feature type="region of interest" description="Disordered" evidence="1">
    <location>
        <begin position="97"/>
        <end position="185"/>
    </location>
</feature>
<dbReference type="OrthoDB" id="10002277at2"/>
<reference evidence="3 4" key="1">
    <citation type="submission" date="2018-05" db="EMBL/GenBank/DDBJ databases">
        <title>Streptomyces venezuelae.</title>
        <authorList>
            <person name="Kim W."/>
            <person name="Lee N."/>
            <person name="Cho B.-K."/>
        </authorList>
    </citation>
    <scope>NUCLEOTIDE SEQUENCE [LARGE SCALE GENOMIC DNA]</scope>
    <source>
        <strain evidence="3 4">ATCC 14584</strain>
    </source>
</reference>
<organism evidence="3 4">
    <name type="scientific">Streptomyces venezuelae</name>
    <dbReference type="NCBI Taxonomy" id="54571"/>
    <lineage>
        <taxon>Bacteria</taxon>
        <taxon>Bacillati</taxon>
        <taxon>Actinomycetota</taxon>
        <taxon>Actinomycetes</taxon>
        <taxon>Kitasatosporales</taxon>
        <taxon>Streptomycetaceae</taxon>
        <taxon>Streptomyces</taxon>
    </lineage>
</organism>
<evidence type="ECO:0008006" key="5">
    <source>
        <dbReference type="Google" id="ProtNLM"/>
    </source>
</evidence>
<protein>
    <recommendedName>
        <fullName evidence="5">Phage holin family protein</fullName>
    </recommendedName>
</protein>
<evidence type="ECO:0000256" key="2">
    <source>
        <dbReference type="SAM" id="Phobius"/>
    </source>
</evidence>
<evidence type="ECO:0000313" key="3">
    <source>
        <dbReference type="EMBL" id="QES33036.1"/>
    </source>
</evidence>
<feature type="compositionally biased region" description="Low complexity" evidence="1">
    <location>
        <begin position="106"/>
        <end position="136"/>
    </location>
</feature>
<keyword evidence="2" id="KW-1133">Transmembrane helix</keyword>
<feature type="compositionally biased region" description="Pro residues" evidence="1">
    <location>
        <begin position="137"/>
        <end position="166"/>
    </location>
</feature>
<dbReference type="Pfam" id="PF07332">
    <property type="entry name" value="Phage_holin_3_6"/>
    <property type="match status" value="1"/>
</dbReference>
<sequence>MTGPENPLSGLDKGLTDELVRTIRAELREEFREQTRKQRRKATLYAASGAAALYAGAAVVLALGLVIDLGLPGWAAALIMAAVLGAAAFLLRNAARSGPGHDARTSAAGLPGGEALPEPGGSGLTAPATAATSATPAAPPAPATAPTVPPGTPDTPDVPPMPPTAPPTGRAGVRPWGRATDGSGS</sequence>
<accession>A0A5P2BRD6</accession>
<gene>
    <name evidence="3" type="ORF">DEJ48_06155</name>
</gene>
<feature type="transmembrane region" description="Helical" evidence="2">
    <location>
        <begin position="42"/>
        <end position="67"/>
    </location>
</feature>
<evidence type="ECO:0000256" key="1">
    <source>
        <dbReference type="SAM" id="MobiDB-lite"/>
    </source>
</evidence>
<dbReference type="Proteomes" id="UP000322927">
    <property type="component" value="Chromosome"/>
</dbReference>
<proteinExistence type="predicted"/>
<feature type="transmembrane region" description="Helical" evidence="2">
    <location>
        <begin position="73"/>
        <end position="91"/>
    </location>
</feature>
<dbReference type="InterPro" id="IPR009937">
    <property type="entry name" value="Phage_holin_3_6"/>
</dbReference>
<name>A0A5P2BRD6_STRVZ</name>
<keyword evidence="2" id="KW-0812">Transmembrane</keyword>